<feature type="signal peptide" evidence="2">
    <location>
        <begin position="1"/>
        <end position="26"/>
    </location>
</feature>
<accession>A0ABT2KY45</accession>
<dbReference type="RefSeq" id="WP_034817839.1">
    <property type="nucleotide sequence ID" value="NZ_JANIEK010000024.1"/>
</dbReference>
<proteinExistence type="predicted"/>
<keyword evidence="2" id="KW-0732">Signal</keyword>
<evidence type="ECO:0000313" key="4">
    <source>
        <dbReference type="Proteomes" id="UP001206821"/>
    </source>
</evidence>
<dbReference type="InterPro" id="IPR038637">
    <property type="entry name" value="NPCBM_sf"/>
</dbReference>
<feature type="coiled-coil region" evidence="1">
    <location>
        <begin position="34"/>
        <end position="82"/>
    </location>
</feature>
<sequence>MKWSKQLIVVLMTLVFVLSMGHTSEASSLEKQSTANLQKQINALKKENSALKKNLETSKKEISNLKKKVTNVEKSNKSLTAKINEYKKYEKGVKTKSGVVKSIRVTENQAEFYLDGQRLLPTVSKGKTPRTFVFDNQLYAPIESVGKALLGGQKPTTWNATKQAMYFGIAPKGKVQPLTNNNIFDYSSITVDDSRDGNDISFKILEDTYYPSNVVQGSWGSWVQYALKGNYQSIKGKYAIPQNRLNDDNESALSFHSVDSYGNKQLIQRYNIKSGDPFVNVDVDLSGVQYLQITLDRNYSIFHNITLESLID</sequence>
<evidence type="ECO:0000256" key="1">
    <source>
        <dbReference type="SAM" id="Coils"/>
    </source>
</evidence>
<evidence type="ECO:0000313" key="3">
    <source>
        <dbReference type="EMBL" id="MCT4795366.1"/>
    </source>
</evidence>
<protein>
    <recommendedName>
        <fullName evidence="5">Glycosyl hydrolase family 98 putative carbohydrate-binding module domain-containing protein</fullName>
    </recommendedName>
</protein>
<organism evidence="3 4">
    <name type="scientific">Exiguobacterium alkaliphilum</name>
    <dbReference type="NCBI Taxonomy" id="1428684"/>
    <lineage>
        <taxon>Bacteria</taxon>
        <taxon>Bacillati</taxon>
        <taxon>Bacillota</taxon>
        <taxon>Bacilli</taxon>
        <taxon>Bacillales</taxon>
        <taxon>Bacillales Family XII. Incertae Sedis</taxon>
        <taxon>Exiguobacterium</taxon>
    </lineage>
</organism>
<dbReference type="SUPFAM" id="SSF49785">
    <property type="entry name" value="Galactose-binding domain-like"/>
    <property type="match status" value="1"/>
</dbReference>
<dbReference type="EMBL" id="JANIEK010000024">
    <property type="protein sequence ID" value="MCT4795366.1"/>
    <property type="molecule type" value="Genomic_DNA"/>
</dbReference>
<feature type="chain" id="PRO_5047136335" description="Glycosyl hydrolase family 98 putative carbohydrate-binding module domain-containing protein" evidence="2">
    <location>
        <begin position="27"/>
        <end position="312"/>
    </location>
</feature>
<dbReference type="Gene3D" id="1.20.5.1160">
    <property type="entry name" value="Vasodilator-stimulated phosphoprotein"/>
    <property type="match status" value="1"/>
</dbReference>
<evidence type="ECO:0008006" key="5">
    <source>
        <dbReference type="Google" id="ProtNLM"/>
    </source>
</evidence>
<dbReference type="Proteomes" id="UP001206821">
    <property type="component" value="Unassembled WGS sequence"/>
</dbReference>
<dbReference type="InterPro" id="IPR008979">
    <property type="entry name" value="Galactose-bd-like_sf"/>
</dbReference>
<evidence type="ECO:0000256" key="2">
    <source>
        <dbReference type="SAM" id="SignalP"/>
    </source>
</evidence>
<reference evidence="3 4" key="1">
    <citation type="submission" date="2022-07" db="EMBL/GenBank/DDBJ databases">
        <title>Genomic and pangenome structural analysis of the polyextremophile Exiguobacterium.</title>
        <authorList>
            <person name="Shen L."/>
        </authorList>
    </citation>
    <scope>NUCLEOTIDE SEQUENCE [LARGE SCALE GENOMIC DNA]</scope>
    <source>
        <strain evidence="3 4">12_1</strain>
    </source>
</reference>
<keyword evidence="4" id="KW-1185">Reference proteome</keyword>
<name>A0ABT2KY45_9BACL</name>
<dbReference type="Gene3D" id="2.60.120.1060">
    <property type="entry name" value="NPCBM/NEW2 domain"/>
    <property type="match status" value="1"/>
</dbReference>
<keyword evidence="1" id="KW-0175">Coiled coil</keyword>
<comment type="caution">
    <text evidence="3">The sequence shown here is derived from an EMBL/GenBank/DDBJ whole genome shotgun (WGS) entry which is preliminary data.</text>
</comment>
<gene>
    <name evidence="3" type="ORF">NQG31_07400</name>
</gene>